<evidence type="ECO:0000256" key="4">
    <source>
        <dbReference type="SAM" id="MobiDB-lite"/>
    </source>
</evidence>
<evidence type="ECO:0000256" key="2">
    <source>
        <dbReference type="ARBA" id="ARBA00007643"/>
    </source>
</evidence>
<keyword evidence="6" id="KW-1185">Reference proteome</keyword>
<dbReference type="GO" id="GO:0005681">
    <property type="term" value="C:spliceosomal complex"/>
    <property type="evidence" value="ECO:0007669"/>
    <property type="project" value="TreeGrafter"/>
</dbReference>
<feature type="region of interest" description="Disordered" evidence="4">
    <location>
        <begin position="289"/>
        <end position="367"/>
    </location>
</feature>
<dbReference type="EMBL" id="KQ964246">
    <property type="protein sequence ID" value="KXJ95943.1"/>
    <property type="molecule type" value="Genomic_DNA"/>
</dbReference>
<protein>
    <recommendedName>
        <fullName evidence="7">Hepatocellular carcinoma-associated antigen 59-domain-containing protein</fullName>
    </recommendedName>
</protein>
<organism evidence="5 6">
    <name type="scientific">Microdochium bolleyi</name>
    <dbReference type="NCBI Taxonomy" id="196109"/>
    <lineage>
        <taxon>Eukaryota</taxon>
        <taxon>Fungi</taxon>
        <taxon>Dikarya</taxon>
        <taxon>Ascomycota</taxon>
        <taxon>Pezizomycotina</taxon>
        <taxon>Sordariomycetes</taxon>
        <taxon>Xylariomycetidae</taxon>
        <taxon>Xylariales</taxon>
        <taxon>Microdochiaceae</taxon>
        <taxon>Microdochium</taxon>
    </lineage>
</organism>
<gene>
    <name evidence="5" type="ORF">Micbo1qcDRAFT_192820</name>
</gene>
<dbReference type="PANTHER" id="PTHR13486">
    <property type="entry name" value="TELOMERE LENGTH AND SILENCING PROTEIN 1 TLS1 FAMILY MEMBER"/>
    <property type="match status" value="1"/>
</dbReference>
<name>A0A136JFK3_9PEZI</name>
<evidence type="ECO:0000256" key="1">
    <source>
        <dbReference type="ARBA" id="ARBA00004123"/>
    </source>
</evidence>
<feature type="compositionally biased region" description="Basic and acidic residues" evidence="4">
    <location>
        <begin position="252"/>
        <end position="270"/>
    </location>
</feature>
<evidence type="ECO:0008006" key="7">
    <source>
        <dbReference type="Google" id="ProtNLM"/>
    </source>
</evidence>
<dbReference type="Proteomes" id="UP000070501">
    <property type="component" value="Unassembled WGS sequence"/>
</dbReference>
<comment type="similarity">
    <text evidence="2">Belongs to the TLS1 family.</text>
</comment>
<dbReference type="Pfam" id="PF07052">
    <property type="entry name" value="Hep_59"/>
    <property type="match status" value="1"/>
</dbReference>
<feature type="region of interest" description="Disordered" evidence="4">
    <location>
        <begin position="1"/>
        <end position="109"/>
    </location>
</feature>
<dbReference type="AlphaFoldDB" id="A0A136JFK3"/>
<dbReference type="OrthoDB" id="5627at2759"/>
<dbReference type="InParanoid" id="A0A136JFK3"/>
<evidence type="ECO:0000256" key="3">
    <source>
        <dbReference type="ARBA" id="ARBA00023242"/>
    </source>
</evidence>
<evidence type="ECO:0000313" key="5">
    <source>
        <dbReference type="EMBL" id="KXJ95943.1"/>
    </source>
</evidence>
<feature type="compositionally biased region" description="Basic and acidic residues" evidence="4">
    <location>
        <begin position="198"/>
        <end position="230"/>
    </location>
</feature>
<feature type="region of interest" description="Disordered" evidence="4">
    <location>
        <begin position="165"/>
        <end position="270"/>
    </location>
</feature>
<dbReference type="InterPro" id="IPR010756">
    <property type="entry name" value="Tls1-like"/>
</dbReference>
<accession>A0A136JFK3</accession>
<proteinExistence type="inferred from homology"/>
<sequence length="381" mass="41526">MDATEPAADAPVQPQVVFRGKKRKAYRQRADAAEATTREATSIPPQDAATNESAIGTPEPTEAGNGEHKPEEPELSVAELLRRRNARKARLGGVTFGSDATSRGDESPDLIGDELSLMIREEENKMQDATSAANGRFVHQTGLAKEVADRHMTEFIEAELAKRYISSQPKSATSSAGASVDGTRAAGATVQAPVNPAKQDKHTSLHGKISEVDLGDEVRARNEAMTERARRLAAGESLEDLQGGGPAKKIRLGRDGKPWRPRNRRDSDAIARDQLVEELMRENRVDIFEKPASAEAQHANNDDDELGADERIAEEFKRDFLEAMSQRRQARKRTVPTNAPRPGPKKPDGEVLKGPKLGGSRNARAAMRDILLKQQEAAKKG</sequence>
<feature type="compositionally biased region" description="Polar residues" evidence="4">
    <location>
        <begin position="165"/>
        <end position="177"/>
    </location>
</feature>
<evidence type="ECO:0000313" key="6">
    <source>
        <dbReference type="Proteomes" id="UP000070501"/>
    </source>
</evidence>
<feature type="compositionally biased region" description="Basic and acidic residues" evidence="4">
    <location>
        <begin position="308"/>
        <end position="321"/>
    </location>
</feature>
<comment type="subcellular location">
    <subcellularLocation>
        <location evidence="1">Nucleus</location>
    </subcellularLocation>
</comment>
<reference evidence="5 6" key="1">
    <citation type="submission" date="2016-02" db="EMBL/GenBank/DDBJ databases">
        <title>Draft genome sequence of Microdochium bolleyi, a fungal endophyte of beachgrass.</title>
        <authorList>
            <consortium name="DOE Joint Genome Institute"/>
            <person name="David A.S."/>
            <person name="May G."/>
            <person name="Haridas S."/>
            <person name="Lim J."/>
            <person name="Wang M."/>
            <person name="Labutti K."/>
            <person name="Lipzen A."/>
            <person name="Barry K."/>
            <person name="Grigoriev I.V."/>
        </authorList>
    </citation>
    <scope>NUCLEOTIDE SEQUENCE [LARGE SCALE GENOMIC DNA]</scope>
    <source>
        <strain evidence="5 6">J235TASD1</strain>
    </source>
</reference>
<dbReference type="PANTHER" id="PTHR13486:SF2">
    <property type="entry name" value="SPLICING FACTOR C9ORF78"/>
    <property type="match status" value="1"/>
</dbReference>
<keyword evidence="3" id="KW-0539">Nucleus</keyword>
<dbReference type="GO" id="GO:0000398">
    <property type="term" value="P:mRNA splicing, via spliceosome"/>
    <property type="evidence" value="ECO:0007669"/>
    <property type="project" value="TreeGrafter"/>
</dbReference>